<evidence type="ECO:0000256" key="1">
    <source>
        <dbReference type="SAM" id="MobiDB-lite"/>
    </source>
</evidence>
<keyword evidence="2" id="KW-0812">Transmembrane</keyword>
<keyword evidence="2" id="KW-1133">Transmembrane helix</keyword>
<sequence length="196" mass="20093">MTQASILDAFTWLFRAVYTLASSIFLLLFEGCGRLLGIFGALAVVALVLCGCNHGGEGAWYTGAVVGDDGQLTPIGLLLFAAGVLWAPLGWSTADLAVGAALAPTLYIWLLPQLRDGCSGFLGEVGADVSLLGLCRLSRSMGALVALFYPALLLLNLRGGAGAGVSGPRGRTASSLPPEPIRLQVRGPTAGAASPH</sequence>
<feature type="transmembrane region" description="Helical" evidence="2">
    <location>
        <begin position="12"/>
        <end position="29"/>
    </location>
</feature>
<feature type="transmembrane region" description="Helical" evidence="2">
    <location>
        <begin position="140"/>
        <end position="157"/>
    </location>
</feature>
<feature type="transmembrane region" description="Helical" evidence="2">
    <location>
        <begin position="96"/>
        <end position="114"/>
    </location>
</feature>
<feature type="transmembrane region" description="Helical" evidence="2">
    <location>
        <begin position="71"/>
        <end position="89"/>
    </location>
</feature>
<dbReference type="HOGENOM" id="CLU_1392505_0_0_1"/>
<keyword evidence="2" id="KW-0472">Membrane</keyword>
<dbReference type="KEGG" id="ehx:EMIHUDRAFT_353295"/>
<dbReference type="RefSeq" id="XP_005781790.1">
    <property type="nucleotide sequence ID" value="XM_005781733.1"/>
</dbReference>
<dbReference type="AlphaFoldDB" id="A0A0D3K0S6"/>
<evidence type="ECO:0000313" key="4">
    <source>
        <dbReference type="Proteomes" id="UP000013827"/>
    </source>
</evidence>
<feature type="transmembrane region" description="Helical" evidence="2">
    <location>
        <begin position="36"/>
        <end position="56"/>
    </location>
</feature>
<dbReference type="PaxDb" id="2903-EOD29361"/>
<protein>
    <submittedName>
        <fullName evidence="3">Uncharacterized protein</fullName>
    </submittedName>
</protein>
<evidence type="ECO:0000256" key="2">
    <source>
        <dbReference type="SAM" id="Phobius"/>
    </source>
</evidence>
<keyword evidence="4" id="KW-1185">Reference proteome</keyword>
<feature type="region of interest" description="Disordered" evidence="1">
    <location>
        <begin position="166"/>
        <end position="196"/>
    </location>
</feature>
<reference evidence="3" key="2">
    <citation type="submission" date="2024-10" db="UniProtKB">
        <authorList>
            <consortium name="EnsemblProtists"/>
        </authorList>
    </citation>
    <scope>IDENTIFICATION</scope>
</reference>
<name>A0A0D3K0S6_EMIH1</name>
<dbReference type="EnsemblProtists" id="EOD29361">
    <property type="protein sequence ID" value="EOD29361"/>
    <property type="gene ID" value="EMIHUDRAFT_353295"/>
</dbReference>
<proteinExistence type="predicted"/>
<dbReference type="Proteomes" id="UP000013827">
    <property type="component" value="Unassembled WGS sequence"/>
</dbReference>
<evidence type="ECO:0000313" key="3">
    <source>
        <dbReference type="EnsemblProtists" id="EOD29361"/>
    </source>
</evidence>
<reference evidence="4" key="1">
    <citation type="journal article" date="2013" name="Nature">
        <title>Pan genome of the phytoplankton Emiliania underpins its global distribution.</title>
        <authorList>
            <person name="Read B.A."/>
            <person name="Kegel J."/>
            <person name="Klute M.J."/>
            <person name="Kuo A."/>
            <person name="Lefebvre S.C."/>
            <person name="Maumus F."/>
            <person name="Mayer C."/>
            <person name="Miller J."/>
            <person name="Monier A."/>
            <person name="Salamov A."/>
            <person name="Young J."/>
            <person name="Aguilar M."/>
            <person name="Claverie J.M."/>
            <person name="Frickenhaus S."/>
            <person name="Gonzalez K."/>
            <person name="Herman E.K."/>
            <person name="Lin Y.C."/>
            <person name="Napier J."/>
            <person name="Ogata H."/>
            <person name="Sarno A.F."/>
            <person name="Shmutz J."/>
            <person name="Schroeder D."/>
            <person name="de Vargas C."/>
            <person name="Verret F."/>
            <person name="von Dassow P."/>
            <person name="Valentin K."/>
            <person name="Van de Peer Y."/>
            <person name="Wheeler G."/>
            <person name="Dacks J.B."/>
            <person name="Delwiche C.F."/>
            <person name="Dyhrman S.T."/>
            <person name="Glockner G."/>
            <person name="John U."/>
            <person name="Richards T."/>
            <person name="Worden A.Z."/>
            <person name="Zhang X."/>
            <person name="Grigoriev I.V."/>
            <person name="Allen A.E."/>
            <person name="Bidle K."/>
            <person name="Borodovsky M."/>
            <person name="Bowler C."/>
            <person name="Brownlee C."/>
            <person name="Cock J.M."/>
            <person name="Elias M."/>
            <person name="Gladyshev V.N."/>
            <person name="Groth M."/>
            <person name="Guda C."/>
            <person name="Hadaegh A."/>
            <person name="Iglesias-Rodriguez M.D."/>
            <person name="Jenkins J."/>
            <person name="Jones B.M."/>
            <person name="Lawson T."/>
            <person name="Leese F."/>
            <person name="Lindquist E."/>
            <person name="Lobanov A."/>
            <person name="Lomsadze A."/>
            <person name="Malik S.B."/>
            <person name="Marsh M.E."/>
            <person name="Mackinder L."/>
            <person name="Mock T."/>
            <person name="Mueller-Roeber B."/>
            <person name="Pagarete A."/>
            <person name="Parker M."/>
            <person name="Probert I."/>
            <person name="Quesneville H."/>
            <person name="Raines C."/>
            <person name="Rensing S.A."/>
            <person name="Riano-Pachon D.M."/>
            <person name="Richier S."/>
            <person name="Rokitta S."/>
            <person name="Shiraiwa Y."/>
            <person name="Soanes D.M."/>
            <person name="van der Giezen M."/>
            <person name="Wahlund T.M."/>
            <person name="Williams B."/>
            <person name="Wilson W."/>
            <person name="Wolfe G."/>
            <person name="Wurch L.L."/>
        </authorList>
    </citation>
    <scope>NUCLEOTIDE SEQUENCE</scope>
</reference>
<organism evidence="3 4">
    <name type="scientific">Emiliania huxleyi (strain CCMP1516)</name>
    <dbReference type="NCBI Taxonomy" id="280463"/>
    <lineage>
        <taxon>Eukaryota</taxon>
        <taxon>Haptista</taxon>
        <taxon>Haptophyta</taxon>
        <taxon>Prymnesiophyceae</taxon>
        <taxon>Isochrysidales</taxon>
        <taxon>Noelaerhabdaceae</taxon>
        <taxon>Emiliania</taxon>
    </lineage>
</organism>
<accession>A0A0D3K0S6</accession>
<dbReference type="GeneID" id="19046710"/>